<evidence type="ECO:0000313" key="6">
    <source>
        <dbReference type="EMBL" id="ATL46053.1"/>
    </source>
</evidence>
<comment type="catalytic activity">
    <reaction evidence="1">
        <text>Hydrolysis of alpha-(2-&gt;3)-, alpha-(2-&gt;6)-, alpha-(2-&gt;8)- glycosidic linkages of terminal sialic acid residues in oligosaccharides, glycoproteins, glycolipids, colominic acid and synthetic substrates.</text>
        <dbReference type="EC" id="3.2.1.18"/>
    </reaction>
</comment>
<dbReference type="GO" id="GO:0009313">
    <property type="term" value="P:oligosaccharide catabolic process"/>
    <property type="evidence" value="ECO:0007669"/>
    <property type="project" value="TreeGrafter"/>
</dbReference>
<dbReference type="KEGG" id="cbae:COR50_02120"/>
<dbReference type="GO" id="GO:0016020">
    <property type="term" value="C:membrane"/>
    <property type="evidence" value="ECO:0007669"/>
    <property type="project" value="TreeGrafter"/>
</dbReference>
<dbReference type="InterPro" id="IPR026856">
    <property type="entry name" value="Sialidase_fam"/>
</dbReference>
<accession>A0A291QQ81</accession>
<dbReference type="AlphaFoldDB" id="A0A291QQ81"/>
<sequence>MLLKKCLCCIGLLLSFSFAFAQKKYTTVFAGGNDGYKNFRIPALVSLPNGDLLAFCEGRVNNAGDFGNIDIVMKKSNDHGKTWSALQVVVDVDHLQAGNPAPVVDLADPNYPGGRIFLFYNTGNNHEGEVRKGHGLREVWYVCSTDGGNSWDKPVNITQQVHHPNNSRYQDSLDWRSYANSPGHALQFKSGTYAGRIYVSANHSRGNPQPHFKDYQAHGYYTDDHGKTFHLSENVPYAGGNESMSAVLSDGKLMMNARNQQGNERARIIAISKDGGAHWDTTYIDHQLPDPVCQGSILSSGTKLLFCNNASTTRRDNLTLYVSRDDGKSYGKKYVIAKSPDAESKGSYSAYSDIAFINKKTVGILFEIDDYKRIVFAVQKF</sequence>
<dbReference type="Gene3D" id="2.120.10.10">
    <property type="match status" value="1"/>
</dbReference>
<dbReference type="GO" id="GO:0005737">
    <property type="term" value="C:cytoplasm"/>
    <property type="evidence" value="ECO:0007669"/>
    <property type="project" value="TreeGrafter"/>
</dbReference>
<dbReference type="RefSeq" id="WP_098192443.1">
    <property type="nucleotide sequence ID" value="NZ_CP023777.1"/>
</dbReference>
<feature type="domain" description="Sialidase" evidence="5">
    <location>
        <begin position="50"/>
        <end position="350"/>
    </location>
</feature>
<feature type="chain" id="PRO_5012742126" description="exo-alpha-sialidase" evidence="4">
    <location>
        <begin position="22"/>
        <end position="381"/>
    </location>
</feature>
<organism evidence="6 7">
    <name type="scientific">Chitinophaga caeni</name>
    <dbReference type="NCBI Taxonomy" id="2029983"/>
    <lineage>
        <taxon>Bacteria</taxon>
        <taxon>Pseudomonadati</taxon>
        <taxon>Bacteroidota</taxon>
        <taxon>Chitinophagia</taxon>
        <taxon>Chitinophagales</taxon>
        <taxon>Chitinophagaceae</taxon>
        <taxon>Chitinophaga</taxon>
    </lineage>
</organism>
<gene>
    <name evidence="6" type="ORF">COR50_02120</name>
</gene>
<name>A0A291QQ81_9BACT</name>
<dbReference type="CDD" id="cd15482">
    <property type="entry name" value="Sialidase_non-viral"/>
    <property type="match status" value="1"/>
</dbReference>
<dbReference type="InterPro" id="IPR036278">
    <property type="entry name" value="Sialidase_sf"/>
</dbReference>
<comment type="similarity">
    <text evidence="2">Belongs to the glycosyl hydrolase 33 family.</text>
</comment>
<protein>
    <recommendedName>
        <fullName evidence="3">exo-alpha-sialidase</fullName>
        <ecNumber evidence="3">3.2.1.18</ecNumber>
    </recommendedName>
</protein>
<evidence type="ECO:0000259" key="5">
    <source>
        <dbReference type="Pfam" id="PF13088"/>
    </source>
</evidence>
<dbReference type="PANTHER" id="PTHR10628">
    <property type="entry name" value="SIALIDASE"/>
    <property type="match status" value="1"/>
</dbReference>
<dbReference type="Pfam" id="PF13088">
    <property type="entry name" value="BNR_2"/>
    <property type="match status" value="1"/>
</dbReference>
<dbReference type="EMBL" id="CP023777">
    <property type="protein sequence ID" value="ATL46053.1"/>
    <property type="molecule type" value="Genomic_DNA"/>
</dbReference>
<dbReference type="GO" id="GO:0006689">
    <property type="term" value="P:ganglioside catabolic process"/>
    <property type="evidence" value="ECO:0007669"/>
    <property type="project" value="TreeGrafter"/>
</dbReference>
<dbReference type="Proteomes" id="UP000220133">
    <property type="component" value="Chromosome"/>
</dbReference>
<dbReference type="EC" id="3.2.1.18" evidence="3"/>
<dbReference type="PANTHER" id="PTHR10628:SF30">
    <property type="entry name" value="EXO-ALPHA-SIALIDASE"/>
    <property type="match status" value="1"/>
</dbReference>
<evidence type="ECO:0000313" key="7">
    <source>
        <dbReference type="Proteomes" id="UP000220133"/>
    </source>
</evidence>
<reference evidence="6 7" key="1">
    <citation type="submission" date="2017-10" db="EMBL/GenBank/DDBJ databases">
        <title>Paenichitinophaga pekingensis gen. nov., sp. nov., isolated from activated sludge.</title>
        <authorList>
            <person name="Jin D."/>
            <person name="Kong X."/>
            <person name="Deng Y."/>
            <person name="Bai Z."/>
        </authorList>
    </citation>
    <scope>NUCLEOTIDE SEQUENCE [LARGE SCALE GENOMIC DNA]</scope>
    <source>
        <strain evidence="6 7">13</strain>
    </source>
</reference>
<evidence type="ECO:0000256" key="4">
    <source>
        <dbReference type="SAM" id="SignalP"/>
    </source>
</evidence>
<dbReference type="OrthoDB" id="7294637at2"/>
<proteinExistence type="inferred from homology"/>
<evidence type="ECO:0000256" key="1">
    <source>
        <dbReference type="ARBA" id="ARBA00000427"/>
    </source>
</evidence>
<feature type="signal peptide" evidence="4">
    <location>
        <begin position="1"/>
        <end position="21"/>
    </location>
</feature>
<dbReference type="SUPFAM" id="SSF50939">
    <property type="entry name" value="Sialidases"/>
    <property type="match status" value="1"/>
</dbReference>
<evidence type="ECO:0000256" key="2">
    <source>
        <dbReference type="ARBA" id="ARBA00009348"/>
    </source>
</evidence>
<keyword evidence="4" id="KW-0732">Signal</keyword>
<dbReference type="GO" id="GO:0004308">
    <property type="term" value="F:exo-alpha-sialidase activity"/>
    <property type="evidence" value="ECO:0007669"/>
    <property type="project" value="UniProtKB-EC"/>
</dbReference>
<keyword evidence="7" id="KW-1185">Reference proteome</keyword>
<evidence type="ECO:0000256" key="3">
    <source>
        <dbReference type="ARBA" id="ARBA00012733"/>
    </source>
</evidence>
<dbReference type="InterPro" id="IPR011040">
    <property type="entry name" value="Sialidase"/>
</dbReference>